<evidence type="ECO:0000313" key="9">
    <source>
        <dbReference type="EMBL" id="VAX27663.1"/>
    </source>
</evidence>
<dbReference type="PANTHER" id="PTHR30287">
    <property type="entry name" value="MEMBRANE COMPONENT OF PREDICTED ABC SUPERFAMILY METABOLITE UPTAKE TRANSPORTER"/>
    <property type="match status" value="1"/>
</dbReference>
<dbReference type="Pfam" id="PF02687">
    <property type="entry name" value="FtsX"/>
    <property type="match status" value="1"/>
</dbReference>
<keyword evidence="2" id="KW-1003">Cell membrane</keyword>
<feature type="domain" description="MacB-like periplasmic core" evidence="8">
    <location>
        <begin position="34"/>
        <end position="241"/>
    </location>
</feature>
<evidence type="ECO:0000256" key="1">
    <source>
        <dbReference type="ARBA" id="ARBA00004651"/>
    </source>
</evidence>
<sequence length="625" mass="69623">MIEPDNKSNQLTPMQISRLALAEFKGAWKRFIFFIICIAIGVGAVMTIKSLANILNSAVSKESKSLLAADISIRGSWEQTKEDREFQRKALPDATDFLFIKELHAMARYKGAEKTGSLLVELKSIPLDPSLYPLYGQLKIDPPLSTTEALAQNGVIVEAAFLMRTHLKVGDLFDLGKTKVRITGIVVSEPDRISRAFSIGPRVFVAQATLDASQLIQPGSRVKHRTLIRLPESLKPETAIEILKDGLQDKSLRLRSYKDMQSSLTDSIERMGQYLGALGVIALILGGIGVAMIIRTFMAQKLDTIAILNCMGASSKTILKVYLLQALLLGLTGSVLGVTLGYALLYLLPGKLAGLLNVEIQPGFYWVPAMQSLCLGLLTTVIFCAWPLVQAVKTRPLRLFRRNFDEEEILPGSKRQRLMAGLLMAAGLTLMVIWQADSIKRGLVFILALGVSTLILRLVSIALLKFLRRMPQPASMTRRYGLANLYRPNNQAASIITCLGMGIMLVLTVRLVQMDMLAMLQSNTATNPPNYFFIDIQRDQTERFTGTVEKAAPKARVELVPLIRSRLYSADGKKISDWQYKNRRDEEWFITRSFALTYMTDPPKDNEIVRGKWWTKEEAAVPQVS</sequence>
<feature type="transmembrane region" description="Helical" evidence="6">
    <location>
        <begin position="418"/>
        <end position="436"/>
    </location>
</feature>
<evidence type="ECO:0000256" key="5">
    <source>
        <dbReference type="ARBA" id="ARBA00023136"/>
    </source>
</evidence>
<feature type="transmembrane region" description="Helical" evidence="6">
    <location>
        <begin position="274"/>
        <end position="294"/>
    </location>
</feature>
<feature type="domain" description="ABC3 transporter permease C-terminal" evidence="7">
    <location>
        <begin position="278"/>
        <end position="394"/>
    </location>
</feature>
<dbReference type="InterPro" id="IPR003838">
    <property type="entry name" value="ABC3_permease_C"/>
</dbReference>
<feature type="transmembrane region" description="Helical" evidence="6">
    <location>
        <begin position="365"/>
        <end position="389"/>
    </location>
</feature>
<evidence type="ECO:0000259" key="7">
    <source>
        <dbReference type="Pfam" id="PF02687"/>
    </source>
</evidence>
<reference evidence="9" key="1">
    <citation type="submission" date="2018-06" db="EMBL/GenBank/DDBJ databases">
        <authorList>
            <person name="Zhirakovskaya E."/>
        </authorList>
    </citation>
    <scope>NUCLEOTIDE SEQUENCE</scope>
</reference>
<feature type="transmembrane region" description="Helical" evidence="6">
    <location>
        <begin position="321"/>
        <end position="345"/>
    </location>
</feature>
<protein>
    <recommendedName>
        <fullName evidence="10">ABC transporter, fused permease protein</fullName>
    </recommendedName>
</protein>
<proteinExistence type="predicted"/>
<evidence type="ECO:0000256" key="6">
    <source>
        <dbReference type="SAM" id="Phobius"/>
    </source>
</evidence>
<dbReference type="InterPro" id="IPR025857">
    <property type="entry name" value="MacB_PCD"/>
</dbReference>
<keyword evidence="4 6" id="KW-1133">Transmembrane helix</keyword>
<evidence type="ECO:0000259" key="8">
    <source>
        <dbReference type="Pfam" id="PF12704"/>
    </source>
</evidence>
<name>A0A3B1CSQ8_9ZZZZ</name>
<feature type="non-terminal residue" evidence="9">
    <location>
        <position position="625"/>
    </location>
</feature>
<dbReference type="PANTHER" id="PTHR30287:SF1">
    <property type="entry name" value="INNER MEMBRANE PROTEIN"/>
    <property type="match status" value="1"/>
</dbReference>
<gene>
    <name evidence="9" type="ORF">MNBD_NITROSPINAE05-1031</name>
</gene>
<dbReference type="InterPro" id="IPR038766">
    <property type="entry name" value="Membrane_comp_ABC_pdt"/>
</dbReference>
<dbReference type="GO" id="GO:0005886">
    <property type="term" value="C:plasma membrane"/>
    <property type="evidence" value="ECO:0007669"/>
    <property type="project" value="UniProtKB-SubCell"/>
</dbReference>
<evidence type="ECO:0000256" key="2">
    <source>
        <dbReference type="ARBA" id="ARBA00022475"/>
    </source>
</evidence>
<evidence type="ECO:0008006" key="10">
    <source>
        <dbReference type="Google" id="ProtNLM"/>
    </source>
</evidence>
<evidence type="ECO:0000256" key="3">
    <source>
        <dbReference type="ARBA" id="ARBA00022692"/>
    </source>
</evidence>
<dbReference type="Pfam" id="PF12704">
    <property type="entry name" value="MacB_PCD"/>
    <property type="match status" value="1"/>
</dbReference>
<feature type="transmembrane region" description="Helical" evidence="6">
    <location>
        <begin position="442"/>
        <end position="467"/>
    </location>
</feature>
<keyword evidence="3 6" id="KW-0812">Transmembrane</keyword>
<feature type="transmembrane region" description="Helical" evidence="6">
    <location>
        <begin position="488"/>
        <end position="512"/>
    </location>
</feature>
<dbReference type="EMBL" id="UOGG01000037">
    <property type="protein sequence ID" value="VAX27663.1"/>
    <property type="molecule type" value="Genomic_DNA"/>
</dbReference>
<feature type="transmembrane region" description="Helical" evidence="6">
    <location>
        <begin position="31"/>
        <end position="52"/>
    </location>
</feature>
<organism evidence="9">
    <name type="scientific">hydrothermal vent metagenome</name>
    <dbReference type="NCBI Taxonomy" id="652676"/>
    <lineage>
        <taxon>unclassified sequences</taxon>
        <taxon>metagenomes</taxon>
        <taxon>ecological metagenomes</taxon>
    </lineage>
</organism>
<accession>A0A3B1CSQ8</accession>
<evidence type="ECO:0000256" key="4">
    <source>
        <dbReference type="ARBA" id="ARBA00022989"/>
    </source>
</evidence>
<comment type="subcellular location">
    <subcellularLocation>
        <location evidence="1">Cell membrane</location>
        <topology evidence="1">Multi-pass membrane protein</topology>
    </subcellularLocation>
</comment>
<dbReference type="AlphaFoldDB" id="A0A3B1CSQ8"/>
<keyword evidence="5 6" id="KW-0472">Membrane</keyword>